<reference evidence="1 2" key="1">
    <citation type="journal article" date="2022" name="Plant J.">
        <title>Chromosome-level genome of Camellia lanceoleosa provides a valuable resource for understanding genome evolution and self-incompatibility.</title>
        <authorList>
            <person name="Gong W."/>
            <person name="Xiao S."/>
            <person name="Wang L."/>
            <person name="Liao Z."/>
            <person name="Chang Y."/>
            <person name="Mo W."/>
            <person name="Hu G."/>
            <person name="Li W."/>
            <person name="Zhao G."/>
            <person name="Zhu H."/>
            <person name="Hu X."/>
            <person name="Ji K."/>
            <person name="Xiang X."/>
            <person name="Song Q."/>
            <person name="Yuan D."/>
            <person name="Jin S."/>
            <person name="Zhang L."/>
        </authorList>
    </citation>
    <scope>NUCLEOTIDE SEQUENCE [LARGE SCALE GENOMIC DNA]</scope>
    <source>
        <strain evidence="1">SQ_2022a</strain>
    </source>
</reference>
<sequence length="610" mass="69487">MENTHAEKDSDVWPKIDVSLKMGLEMAQCNAGWSSWPEKKNTKHLHLPEVISMENTQAEKDYNIWPNEDVSLKSGLEMTQCNAGWSSWPEKKMTKDQKIRYNSLETNDIDDNRPEGTFSIHITPAQVDSFLHSPINTCLSTDLEMTQHDAEVILSQDMDKGMEQNKRHNALKSNEINQDHKEGGNQPSHSLTNTEFVERGDDNYVSGNADQLDSFPKCVDDSSIKKHDDHARVHIIPLDVNSIQTYQIQKQNIRRRKRRKFSDTMEGSLGFIEDGDDSSALLVQDSSVRDSSLSPSNEAPASGYSEKMLGDVKEAISSSSQLGEFTDEVSLTVISKDGPQQMLQSSLGDATGNFRKKLLVLDVNGLLADIVSYVPFGYKPDAFISKKAVFKRPFCDDFLQFCFERFNVGVWSSRTKRNVESVLDFLMGKSKCNLLFCWDQFHCTDTGYNTVENREKPMLLKELKKLWEKDGPDLPWDRGVYNESNTLLLDDSPYKALRNPMHTAIFPHPYRYKDVRDNSLGPSGDLRGYLEGLASADNVQKYVQQNPFGQRPITEKNLSWPFYLKVISSTSTSTSTSTRQEEDANNSSARQQRFERNDDRNNFQTYFCRN</sequence>
<organism evidence="1 2">
    <name type="scientific">Camellia lanceoleosa</name>
    <dbReference type="NCBI Taxonomy" id="1840588"/>
    <lineage>
        <taxon>Eukaryota</taxon>
        <taxon>Viridiplantae</taxon>
        <taxon>Streptophyta</taxon>
        <taxon>Embryophyta</taxon>
        <taxon>Tracheophyta</taxon>
        <taxon>Spermatophyta</taxon>
        <taxon>Magnoliopsida</taxon>
        <taxon>eudicotyledons</taxon>
        <taxon>Gunneridae</taxon>
        <taxon>Pentapetalae</taxon>
        <taxon>asterids</taxon>
        <taxon>Ericales</taxon>
        <taxon>Theaceae</taxon>
        <taxon>Camellia</taxon>
    </lineage>
</organism>
<proteinExistence type="predicted"/>
<dbReference type="Proteomes" id="UP001060215">
    <property type="component" value="Chromosome 2"/>
</dbReference>
<evidence type="ECO:0000313" key="1">
    <source>
        <dbReference type="EMBL" id="KAI8019732.1"/>
    </source>
</evidence>
<protein>
    <submittedName>
        <fullName evidence="1">Uncharacterized protein</fullName>
    </submittedName>
</protein>
<accession>A0ACC0I350</accession>
<gene>
    <name evidence="1" type="ORF">LOK49_LG04G01836</name>
</gene>
<evidence type="ECO:0000313" key="2">
    <source>
        <dbReference type="Proteomes" id="UP001060215"/>
    </source>
</evidence>
<comment type="caution">
    <text evidence="1">The sequence shown here is derived from an EMBL/GenBank/DDBJ whole genome shotgun (WGS) entry which is preliminary data.</text>
</comment>
<dbReference type="EMBL" id="CM045759">
    <property type="protein sequence ID" value="KAI8019732.1"/>
    <property type="molecule type" value="Genomic_DNA"/>
</dbReference>
<keyword evidence="2" id="KW-1185">Reference proteome</keyword>
<name>A0ACC0I350_9ERIC</name>